<evidence type="ECO:0000313" key="14">
    <source>
        <dbReference type="Proteomes" id="UP000094385"/>
    </source>
</evidence>
<evidence type="ECO:0000313" key="13">
    <source>
        <dbReference type="EMBL" id="ODQ76622.1"/>
    </source>
</evidence>
<keyword evidence="5 12" id="KW-0732">Signal</keyword>
<dbReference type="GO" id="GO:0000272">
    <property type="term" value="P:polysaccharide catabolic process"/>
    <property type="evidence" value="ECO:0007669"/>
    <property type="project" value="UniProtKB-KW"/>
</dbReference>
<comment type="subcellular location">
    <subcellularLocation>
        <location evidence="1">Secreted</location>
        <location evidence="1">Cell wall</location>
    </subcellularLocation>
</comment>
<evidence type="ECO:0000256" key="11">
    <source>
        <dbReference type="SAM" id="MobiDB-lite"/>
    </source>
</evidence>
<name>A0A1E3QHP9_LIPST</name>
<evidence type="ECO:0000256" key="6">
    <source>
        <dbReference type="ARBA" id="ARBA00022801"/>
    </source>
</evidence>
<dbReference type="GO" id="GO:0009986">
    <property type="term" value="C:cell surface"/>
    <property type="evidence" value="ECO:0007669"/>
    <property type="project" value="TreeGrafter"/>
</dbReference>
<feature type="region of interest" description="Disordered" evidence="11">
    <location>
        <begin position="142"/>
        <end position="180"/>
    </location>
</feature>
<protein>
    <recommendedName>
        <fullName evidence="15">SUN domain-containing protein</fullName>
    </recommendedName>
</protein>
<keyword evidence="8" id="KW-0326">Glycosidase</keyword>
<evidence type="ECO:0000256" key="2">
    <source>
        <dbReference type="ARBA" id="ARBA00010579"/>
    </source>
</evidence>
<evidence type="ECO:0000256" key="1">
    <source>
        <dbReference type="ARBA" id="ARBA00004191"/>
    </source>
</evidence>
<feature type="chain" id="PRO_5009134248" description="SUN domain-containing protein" evidence="12">
    <location>
        <begin position="23"/>
        <end position="444"/>
    </location>
</feature>
<dbReference type="STRING" id="675824.A0A1E3QHP9"/>
<proteinExistence type="inferred from homology"/>
<gene>
    <name evidence="13" type="ORF">LIPSTDRAFT_67573</name>
</gene>
<keyword evidence="9" id="KW-0961">Cell wall biogenesis/degradation</keyword>
<dbReference type="AlphaFoldDB" id="A0A1E3QHP9"/>
<evidence type="ECO:0008006" key="15">
    <source>
        <dbReference type="Google" id="ProtNLM"/>
    </source>
</evidence>
<dbReference type="OrthoDB" id="5339822at2759"/>
<dbReference type="EMBL" id="KV454289">
    <property type="protein sequence ID" value="ODQ76622.1"/>
    <property type="molecule type" value="Genomic_DNA"/>
</dbReference>
<keyword evidence="3" id="KW-0134">Cell wall</keyword>
<evidence type="ECO:0000256" key="8">
    <source>
        <dbReference type="ARBA" id="ARBA00023295"/>
    </source>
</evidence>
<dbReference type="GO" id="GO:0009277">
    <property type="term" value="C:fungal-type cell wall"/>
    <property type="evidence" value="ECO:0007669"/>
    <property type="project" value="TreeGrafter"/>
</dbReference>
<dbReference type="InterPro" id="IPR005556">
    <property type="entry name" value="SUN"/>
</dbReference>
<keyword evidence="7" id="KW-0119">Carbohydrate metabolism</keyword>
<dbReference type="GO" id="GO:0016798">
    <property type="term" value="F:hydrolase activity, acting on glycosyl bonds"/>
    <property type="evidence" value="ECO:0007669"/>
    <property type="project" value="UniProtKB-KW"/>
</dbReference>
<sequence length="444" mass="45562">MKFSVISAAGITLLAAVSSVSAAAVDSNIVRRALSNHHAHHRHNARDAKAERRSAIEKKKRAVDVVYTYVTVIVDAEGNTISPAPAAATSTSAPAIADVVSTSIVEAQSTTTTSSVDVPVETSNTAAASSSTTFAVVTSSFSSSSSSSVPTESSSSSASPSNTSSGSSSTSTGLLDNYTGPDDGFTDGVVPCSSFPSGQGVIAADWLNLGGWSGIQLSVDANAGQGTSCDEGNLCSYACQPGMSKTQWPSNQPSDGESRGGLLCQNGYLYRTNTDSNYLCEWGVQSAQIVSQLSQSVAVCRTDYPGTENMVIPTEVGAGATEPLTVVNEDTYYQWQGKLTSAQYYVNNAGVSVEDGCIWGSPGSDVGNFSPLNFGAGYSNGVTYLSLIPNPNCNTSLNFNVKIVASDGATVNGECSYVAGVFSGGSSGCTVAVTSGTANFVLYN</sequence>
<dbReference type="Proteomes" id="UP000094385">
    <property type="component" value="Unassembled WGS sequence"/>
</dbReference>
<organism evidence="13 14">
    <name type="scientific">Lipomyces starkeyi NRRL Y-11557</name>
    <dbReference type="NCBI Taxonomy" id="675824"/>
    <lineage>
        <taxon>Eukaryota</taxon>
        <taxon>Fungi</taxon>
        <taxon>Dikarya</taxon>
        <taxon>Ascomycota</taxon>
        <taxon>Saccharomycotina</taxon>
        <taxon>Lipomycetes</taxon>
        <taxon>Lipomycetales</taxon>
        <taxon>Lipomycetaceae</taxon>
        <taxon>Lipomyces</taxon>
    </lineage>
</organism>
<dbReference type="GO" id="GO:0031505">
    <property type="term" value="P:fungal-type cell wall organization"/>
    <property type="evidence" value="ECO:0007669"/>
    <property type="project" value="TreeGrafter"/>
</dbReference>
<keyword evidence="4" id="KW-0964">Secreted</keyword>
<dbReference type="PANTHER" id="PTHR31316">
    <property type="entry name" value="BETA-GLUCOSIDASE-LIKE PROTEIN NCA3, MITOCHONDRIAL-RELATED"/>
    <property type="match status" value="1"/>
</dbReference>
<feature type="signal peptide" evidence="12">
    <location>
        <begin position="1"/>
        <end position="22"/>
    </location>
</feature>
<dbReference type="PANTHER" id="PTHR31316:SF0">
    <property type="entry name" value="SECRETED BETA-GLUCOSIDASE SIM1-RELATED"/>
    <property type="match status" value="1"/>
</dbReference>
<evidence type="ECO:0000256" key="5">
    <source>
        <dbReference type="ARBA" id="ARBA00022729"/>
    </source>
</evidence>
<dbReference type="Pfam" id="PF03856">
    <property type="entry name" value="SUN"/>
    <property type="match status" value="1"/>
</dbReference>
<feature type="compositionally biased region" description="Low complexity" evidence="11">
    <location>
        <begin position="142"/>
        <end position="173"/>
    </location>
</feature>
<evidence type="ECO:0000256" key="7">
    <source>
        <dbReference type="ARBA" id="ARBA00023277"/>
    </source>
</evidence>
<accession>A0A1E3QHP9</accession>
<evidence type="ECO:0000256" key="4">
    <source>
        <dbReference type="ARBA" id="ARBA00022525"/>
    </source>
</evidence>
<reference evidence="13 14" key="1">
    <citation type="journal article" date="2016" name="Proc. Natl. Acad. Sci. U.S.A.">
        <title>Comparative genomics of biotechnologically important yeasts.</title>
        <authorList>
            <person name="Riley R."/>
            <person name="Haridas S."/>
            <person name="Wolfe K.H."/>
            <person name="Lopes M.R."/>
            <person name="Hittinger C.T."/>
            <person name="Goeker M."/>
            <person name="Salamov A.A."/>
            <person name="Wisecaver J.H."/>
            <person name="Long T.M."/>
            <person name="Calvey C.H."/>
            <person name="Aerts A.L."/>
            <person name="Barry K.W."/>
            <person name="Choi C."/>
            <person name="Clum A."/>
            <person name="Coughlan A.Y."/>
            <person name="Deshpande S."/>
            <person name="Douglass A.P."/>
            <person name="Hanson S.J."/>
            <person name="Klenk H.-P."/>
            <person name="LaButti K.M."/>
            <person name="Lapidus A."/>
            <person name="Lindquist E.A."/>
            <person name="Lipzen A.M."/>
            <person name="Meier-Kolthoff J.P."/>
            <person name="Ohm R.A."/>
            <person name="Otillar R.P."/>
            <person name="Pangilinan J.L."/>
            <person name="Peng Y."/>
            <person name="Rokas A."/>
            <person name="Rosa C.A."/>
            <person name="Scheuner C."/>
            <person name="Sibirny A.A."/>
            <person name="Slot J.C."/>
            <person name="Stielow J.B."/>
            <person name="Sun H."/>
            <person name="Kurtzman C.P."/>
            <person name="Blackwell M."/>
            <person name="Grigoriev I.V."/>
            <person name="Jeffries T.W."/>
        </authorList>
    </citation>
    <scope>NUCLEOTIDE SEQUENCE [LARGE SCALE GENOMIC DNA]</scope>
    <source>
        <strain evidence="13 14">NRRL Y-11557</strain>
    </source>
</reference>
<evidence type="ECO:0000256" key="3">
    <source>
        <dbReference type="ARBA" id="ARBA00022512"/>
    </source>
</evidence>
<evidence type="ECO:0000256" key="12">
    <source>
        <dbReference type="SAM" id="SignalP"/>
    </source>
</evidence>
<evidence type="ECO:0000256" key="10">
    <source>
        <dbReference type="ARBA" id="ARBA00023326"/>
    </source>
</evidence>
<evidence type="ECO:0000256" key="9">
    <source>
        <dbReference type="ARBA" id="ARBA00023316"/>
    </source>
</evidence>
<keyword evidence="10" id="KW-0624">Polysaccharide degradation</keyword>
<keyword evidence="14" id="KW-1185">Reference proteome</keyword>
<comment type="similarity">
    <text evidence="2">Belongs to the SUN family.</text>
</comment>
<keyword evidence="6" id="KW-0378">Hydrolase</keyword>
<dbReference type="InterPro" id="IPR051526">
    <property type="entry name" value="Beta-Glucosidase_SUN"/>
</dbReference>